<dbReference type="AlphaFoldDB" id="A0AAV2GQH6"/>
<name>A0AAV2GQH6_9ROSI</name>
<keyword evidence="3" id="KW-1185">Reference proteome</keyword>
<accession>A0AAV2GQH6</accession>
<feature type="chain" id="PRO_5043573084" evidence="1">
    <location>
        <begin position="23"/>
        <end position="173"/>
    </location>
</feature>
<dbReference type="EMBL" id="OZ034822">
    <property type="protein sequence ID" value="CAL1412741.1"/>
    <property type="molecule type" value="Genomic_DNA"/>
</dbReference>
<feature type="signal peptide" evidence="1">
    <location>
        <begin position="1"/>
        <end position="22"/>
    </location>
</feature>
<protein>
    <submittedName>
        <fullName evidence="2">Uncharacterized protein</fullName>
    </submittedName>
</protein>
<keyword evidence="1" id="KW-0732">Signal</keyword>
<organism evidence="2 3">
    <name type="scientific">Linum trigynum</name>
    <dbReference type="NCBI Taxonomy" id="586398"/>
    <lineage>
        <taxon>Eukaryota</taxon>
        <taxon>Viridiplantae</taxon>
        <taxon>Streptophyta</taxon>
        <taxon>Embryophyta</taxon>
        <taxon>Tracheophyta</taxon>
        <taxon>Spermatophyta</taxon>
        <taxon>Magnoliopsida</taxon>
        <taxon>eudicotyledons</taxon>
        <taxon>Gunneridae</taxon>
        <taxon>Pentapetalae</taxon>
        <taxon>rosids</taxon>
        <taxon>fabids</taxon>
        <taxon>Malpighiales</taxon>
        <taxon>Linaceae</taxon>
        <taxon>Linum</taxon>
    </lineage>
</organism>
<evidence type="ECO:0000313" key="2">
    <source>
        <dbReference type="EMBL" id="CAL1412741.1"/>
    </source>
</evidence>
<evidence type="ECO:0000313" key="3">
    <source>
        <dbReference type="Proteomes" id="UP001497516"/>
    </source>
</evidence>
<proteinExistence type="predicted"/>
<evidence type="ECO:0000256" key="1">
    <source>
        <dbReference type="SAM" id="SignalP"/>
    </source>
</evidence>
<dbReference type="Proteomes" id="UP001497516">
    <property type="component" value="Chromosome 9"/>
</dbReference>
<sequence length="173" mass="18703">MKPLMFMFIVAVVVLLCAAVAAELDDHTCTACQPYTDCSYCDQAAGRCCSWTYYCGAGALYCTPCYDDQGNSIHPCNCYDDLCDNLDQGEQHAIANYTVYNATVVAATSRRRHQENGDYVLLATYDRNLRMNISSSSSSSVHEYVAAAICGPSSSSSSTHVSATILPGLCLQV</sequence>
<gene>
    <name evidence="2" type="ORF">LTRI10_LOCUS52014</name>
</gene>
<reference evidence="2 3" key="1">
    <citation type="submission" date="2024-04" db="EMBL/GenBank/DDBJ databases">
        <authorList>
            <person name="Fracassetti M."/>
        </authorList>
    </citation>
    <scope>NUCLEOTIDE SEQUENCE [LARGE SCALE GENOMIC DNA]</scope>
</reference>